<reference evidence="2" key="1">
    <citation type="submission" date="2019-10" db="EMBL/GenBank/DDBJ databases">
        <authorList>
            <person name="Soares A.E.R."/>
            <person name="Aleixo A."/>
            <person name="Schneider P."/>
            <person name="Miyaki C.Y."/>
            <person name="Schneider M.P."/>
            <person name="Mello C."/>
            <person name="Vasconcelos A.T.R."/>
        </authorList>
    </citation>
    <scope>NUCLEOTIDE SEQUENCE</scope>
    <source>
        <tissue evidence="2">Muscle</tissue>
    </source>
</reference>
<feature type="transmembrane region" description="Helical" evidence="1">
    <location>
        <begin position="6"/>
        <end position="30"/>
    </location>
</feature>
<evidence type="ECO:0000313" key="2">
    <source>
        <dbReference type="EMBL" id="KAJ7426225.1"/>
    </source>
</evidence>
<keyword evidence="1" id="KW-1133">Transmembrane helix</keyword>
<keyword evidence="1" id="KW-0812">Transmembrane</keyword>
<accession>A0ABQ9DSC4</accession>
<evidence type="ECO:0000256" key="1">
    <source>
        <dbReference type="SAM" id="Phobius"/>
    </source>
</evidence>
<protein>
    <submittedName>
        <fullName evidence="2">Uncharacterized protein</fullName>
    </submittedName>
</protein>
<name>A0ABQ9DSC4_9PASS</name>
<dbReference type="Proteomes" id="UP001145742">
    <property type="component" value="Unassembled WGS sequence"/>
</dbReference>
<keyword evidence="1" id="KW-0472">Membrane</keyword>
<organism evidence="2 3">
    <name type="scientific">Willisornis vidua</name>
    <name type="common">Xingu scale-backed antbird</name>
    <dbReference type="NCBI Taxonomy" id="1566151"/>
    <lineage>
        <taxon>Eukaryota</taxon>
        <taxon>Metazoa</taxon>
        <taxon>Chordata</taxon>
        <taxon>Craniata</taxon>
        <taxon>Vertebrata</taxon>
        <taxon>Euteleostomi</taxon>
        <taxon>Archelosauria</taxon>
        <taxon>Archosauria</taxon>
        <taxon>Dinosauria</taxon>
        <taxon>Saurischia</taxon>
        <taxon>Theropoda</taxon>
        <taxon>Coelurosauria</taxon>
        <taxon>Aves</taxon>
        <taxon>Neognathae</taxon>
        <taxon>Neoaves</taxon>
        <taxon>Telluraves</taxon>
        <taxon>Australaves</taxon>
        <taxon>Passeriformes</taxon>
        <taxon>Thamnophilidae</taxon>
        <taxon>Willisornis</taxon>
    </lineage>
</organism>
<keyword evidence="3" id="KW-1185">Reference proteome</keyword>
<gene>
    <name evidence="2" type="ORF">WISP_17928</name>
</gene>
<dbReference type="EMBL" id="WHWB01032283">
    <property type="protein sequence ID" value="KAJ7426225.1"/>
    <property type="molecule type" value="Genomic_DNA"/>
</dbReference>
<sequence>MFTFLSSLIALLPGMILIFGLIAVFCILLFNTRPAHGETKIVRKCNKSGKTEYYIYNVVTTPNETQKDTEFDTADLLVKLAKKMSPDSNVYLQISPKKRILPAISPEVDPSNNTWHVRMKTNAPEDSSSEEENCVLTCEKVNDNCILMTYADRNEPTVQNLQDVLWFLLETFCGTSQNTDNDPYGKVSNAFWGRKDAGDPEGSWYHSEFQDFPPNSTKA</sequence>
<evidence type="ECO:0000313" key="3">
    <source>
        <dbReference type="Proteomes" id="UP001145742"/>
    </source>
</evidence>
<comment type="caution">
    <text evidence="2">The sequence shown here is derived from an EMBL/GenBank/DDBJ whole genome shotgun (WGS) entry which is preliminary data.</text>
</comment>
<proteinExistence type="predicted"/>